<comment type="similarity">
    <text evidence="1">Belongs to the membrane fusion protein (MFP) (TC 8.A.1) family.</text>
</comment>
<protein>
    <submittedName>
        <fullName evidence="6">Efflux RND transporter periplasmic adaptor subunit</fullName>
    </submittedName>
    <submittedName>
        <fullName evidence="7">Macrolide-specific efflux protein macA</fullName>
    </submittedName>
</protein>
<feature type="domain" description="Multidrug resistance protein MdtA-like barrel-sandwich hybrid" evidence="4">
    <location>
        <begin position="66"/>
        <end position="225"/>
    </location>
</feature>
<dbReference type="GO" id="GO:0015562">
    <property type="term" value="F:efflux transmembrane transporter activity"/>
    <property type="evidence" value="ECO:0007669"/>
    <property type="project" value="TreeGrafter"/>
</dbReference>
<dbReference type="Pfam" id="PF25917">
    <property type="entry name" value="BSH_RND"/>
    <property type="match status" value="1"/>
</dbReference>
<proteinExistence type="inferred from homology"/>
<dbReference type="GO" id="GO:1990281">
    <property type="term" value="C:efflux pump complex"/>
    <property type="evidence" value="ECO:0007669"/>
    <property type="project" value="TreeGrafter"/>
</dbReference>
<keyword evidence="2" id="KW-0175">Coiled coil</keyword>
<dbReference type="Gene3D" id="2.40.30.170">
    <property type="match status" value="1"/>
</dbReference>
<dbReference type="KEGG" id="stha:NCTC11429_04603"/>
<evidence type="ECO:0000259" key="5">
    <source>
        <dbReference type="Pfam" id="PF25990"/>
    </source>
</evidence>
<feature type="domain" description="YknX-like beta-barrel" evidence="5">
    <location>
        <begin position="243"/>
        <end position="315"/>
    </location>
</feature>
<dbReference type="SUPFAM" id="SSF111369">
    <property type="entry name" value="HlyD-like secretion proteins"/>
    <property type="match status" value="1"/>
</dbReference>
<evidence type="ECO:0000313" key="9">
    <source>
        <dbReference type="Proteomes" id="UP001566204"/>
    </source>
</evidence>
<dbReference type="GeneID" id="78465180"/>
<keyword evidence="3" id="KW-0472">Membrane</keyword>
<name>A0A4U9VXW2_9SPHI</name>
<evidence type="ECO:0000256" key="3">
    <source>
        <dbReference type="SAM" id="Phobius"/>
    </source>
</evidence>
<reference evidence="6 9" key="2">
    <citation type="submission" date="2024-06" db="EMBL/GenBank/DDBJ databases">
        <title>Soil Sphingobacterium thalpophilum.</title>
        <authorList>
            <person name="Yang J."/>
            <person name="Li J."/>
        </authorList>
    </citation>
    <scope>NUCLEOTIDE SEQUENCE [LARGE SCALE GENOMIC DNA]</scope>
    <source>
        <strain evidence="6 9">22g91tb</strain>
    </source>
</reference>
<dbReference type="EMBL" id="JBEOQB010000008">
    <property type="protein sequence ID" value="MEZ0454664.1"/>
    <property type="molecule type" value="Genomic_DNA"/>
</dbReference>
<evidence type="ECO:0000256" key="2">
    <source>
        <dbReference type="SAM" id="Coils"/>
    </source>
</evidence>
<dbReference type="EMBL" id="LR590484">
    <property type="protein sequence ID" value="VTR52515.1"/>
    <property type="molecule type" value="Genomic_DNA"/>
</dbReference>
<dbReference type="Proteomes" id="UP000308196">
    <property type="component" value="Chromosome"/>
</dbReference>
<dbReference type="Pfam" id="PF25990">
    <property type="entry name" value="Beta-barrel_YknX"/>
    <property type="match status" value="1"/>
</dbReference>
<organism evidence="7 8">
    <name type="scientific">Sphingobacterium thalpophilum</name>
    <dbReference type="NCBI Taxonomy" id="259"/>
    <lineage>
        <taxon>Bacteria</taxon>
        <taxon>Pseudomonadati</taxon>
        <taxon>Bacteroidota</taxon>
        <taxon>Sphingobacteriia</taxon>
        <taxon>Sphingobacteriales</taxon>
        <taxon>Sphingobacteriaceae</taxon>
        <taxon>Sphingobacterium</taxon>
    </lineage>
</organism>
<gene>
    <name evidence="7" type="primary">macA_2</name>
    <name evidence="6" type="ORF">ABTW24_23950</name>
    <name evidence="7" type="ORF">NCTC11429_04603</name>
</gene>
<evidence type="ECO:0000313" key="8">
    <source>
        <dbReference type="Proteomes" id="UP000308196"/>
    </source>
</evidence>
<evidence type="ECO:0000259" key="4">
    <source>
        <dbReference type="Pfam" id="PF25917"/>
    </source>
</evidence>
<dbReference type="STRING" id="1123265.GCA_000686625_03465"/>
<keyword evidence="3" id="KW-0812">Transmembrane</keyword>
<dbReference type="AlphaFoldDB" id="A0A4U9VXW2"/>
<dbReference type="RefSeq" id="WP_028070221.1">
    <property type="nucleotide sequence ID" value="NZ_CP141191.1"/>
</dbReference>
<feature type="transmembrane region" description="Helical" evidence="3">
    <location>
        <begin position="12"/>
        <end position="32"/>
    </location>
</feature>
<dbReference type="PANTHER" id="PTHR30469">
    <property type="entry name" value="MULTIDRUG RESISTANCE PROTEIN MDTA"/>
    <property type="match status" value="1"/>
</dbReference>
<sequence>MAKKKRSVIKIIFITLALLAIVVFIGFKAGWFGNGEVTKVAVDVVKEMEVDELVSASGKIQPEIEVKLSSEVSGEVVELTIKEGDFVKKGQVLCRIKPDILQSGYDRSVAALNSQRANLAAAQQQLKQQEENFKNIEATFKRNQELFQKRVISAAEMDKSSSEYYSTLAAIQAQRETVRSTRYGIEQSQASVKEAQDNLNRTTIYAPTDGIISLLSIEQGERVVGTAQMAGTEIMRIANMSSMEVNVDVNENDINNVRVGNQAEIEVDAFQDRKFKGVVTEIASSSKNIATTTAATSSTDQVTNFNVKVRISPESYQDLMKENIASPFKPGLSATVQIFTKHDKGMVVPIQSVTVRSDDKDSTTVNKKIQEFVFVLKGDTVKQTLVKTGIQDDKNIIVLSGLKKGDEVVSRPFDAISKTLKNGSKVQKVDKSVL</sequence>
<dbReference type="InterPro" id="IPR058636">
    <property type="entry name" value="Beta-barrel_YknX"/>
</dbReference>
<feature type="coiled-coil region" evidence="2">
    <location>
        <begin position="109"/>
        <end position="146"/>
    </location>
</feature>
<keyword evidence="3" id="KW-1133">Transmembrane helix</keyword>
<dbReference type="InterPro" id="IPR058625">
    <property type="entry name" value="MdtA-like_BSH"/>
</dbReference>
<evidence type="ECO:0000256" key="1">
    <source>
        <dbReference type="ARBA" id="ARBA00009477"/>
    </source>
</evidence>
<dbReference type="Proteomes" id="UP001566204">
    <property type="component" value="Unassembled WGS sequence"/>
</dbReference>
<reference evidence="7 8" key="1">
    <citation type="submission" date="2019-05" db="EMBL/GenBank/DDBJ databases">
        <authorList>
            <consortium name="Pathogen Informatics"/>
        </authorList>
    </citation>
    <scope>NUCLEOTIDE SEQUENCE [LARGE SCALE GENOMIC DNA]</scope>
    <source>
        <strain evidence="7 8">NCTC11429</strain>
    </source>
</reference>
<dbReference type="NCBIfam" id="TIGR01730">
    <property type="entry name" value="RND_mfp"/>
    <property type="match status" value="1"/>
</dbReference>
<dbReference type="PANTHER" id="PTHR30469:SF33">
    <property type="entry name" value="SLR1207 PROTEIN"/>
    <property type="match status" value="1"/>
</dbReference>
<evidence type="ECO:0000313" key="6">
    <source>
        <dbReference type="EMBL" id="MEZ0454664.1"/>
    </source>
</evidence>
<keyword evidence="9" id="KW-1185">Reference proteome</keyword>
<accession>A0A4U9VXW2</accession>
<dbReference type="InterPro" id="IPR006143">
    <property type="entry name" value="RND_pump_MFP"/>
</dbReference>
<dbReference type="Gene3D" id="2.40.50.100">
    <property type="match status" value="2"/>
</dbReference>
<evidence type="ECO:0000313" key="7">
    <source>
        <dbReference type="EMBL" id="VTR52515.1"/>
    </source>
</evidence>
<dbReference type="Gene3D" id="2.40.420.20">
    <property type="match status" value="1"/>
</dbReference>